<dbReference type="Pfam" id="PF06082">
    <property type="entry name" value="YjbH"/>
    <property type="match status" value="1"/>
</dbReference>
<reference evidence="2 3" key="1">
    <citation type="submission" date="2020-05" db="EMBL/GenBank/DDBJ databases">
        <authorList>
            <person name="Ruan W."/>
            <person name="Jeon C.O."/>
            <person name="Chun B.H."/>
        </authorList>
    </citation>
    <scope>NUCLEOTIDE SEQUENCE [LARGE SCALE GENOMIC DNA]</scope>
    <source>
        <strain evidence="2 3">TBZ9</strain>
    </source>
</reference>
<evidence type="ECO:0000313" key="3">
    <source>
        <dbReference type="Proteomes" id="UP000588806"/>
    </source>
</evidence>
<sequence length="111" mass="12323">MTPRHALALVVILLPAMVNADETAYSSLGGGGIWTMPSARTAPAGSLTLGGHYTSPDVHIPLFYQPTEHLELGFRYSQRQPRDGQQRHNYDPQLDIKWRWQEDACYCPGGA</sequence>
<dbReference type="Proteomes" id="UP000588806">
    <property type="component" value="Unassembled WGS sequence"/>
</dbReference>
<feature type="chain" id="PRO_5030546891" evidence="1">
    <location>
        <begin position="21"/>
        <end position="111"/>
    </location>
</feature>
<evidence type="ECO:0000256" key="1">
    <source>
        <dbReference type="SAM" id="SignalP"/>
    </source>
</evidence>
<organism evidence="2 3">
    <name type="scientific">Vreelandella azerica</name>
    <dbReference type="NCBI Taxonomy" id="2732867"/>
    <lineage>
        <taxon>Bacteria</taxon>
        <taxon>Pseudomonadati</taxon>
        <taxon>Pseudomonadota</taxon>
        <taxon>Gammaproteobacteria</taxon>
        <taxon>Oceanospirillales</taxon>
        <taxon>Halomonadaceae</taxon>
        <taxon>Vreelandella</taxon>
    </lineage>
</organism>
<accession>A0A7Y3TV88</accession>
<proteinExistence type="predicted"/>
<evidence type="ECO:0000313" key="2">
    <source>
        <dbReference type="EMBL" id="NOG30758.1"/>
    </source>
</evidence>
<keyword evidence="1" id="KW-0732">Signal</keyword>
<reference evidence="2 3" key="2">
    <citation type="submission" date="2020-06" db="EMBL/GenBank/DDBJ databases">
        <title>Halomonas songnenensis sp. nov., a moderately halophilic bacterium isolated from saline and alkaline soils.</title>
        <authorList>
            <person name="Jiang J."/>
            <person name="Pan Y."/>
        </authorList>
    </citation>
    <scope>NUCLEOTIDE SEQUENCE [LARGE SCALE GENOMIC DNA]</scope>
    <source>
        <strain evidence="2 3">TBZ9</strain>
    </source>
</reference>
<dbReference type="EMBL" id="JABFHI010000001">
    <property type="protein sequence ID" value="NOG30758.1"/>
    <property type="molecule type" value="Genomic_DNA"/>
</dbReference>
<protein>
    <submittedName>
        <fullName evidence="2">Uncharacterized protein</fullName>
    </submittedName>
</protein>
<keyword evidence="3" id="KW-1185">Reference proteome</keyword>
<comment type="caution">
    <text evidence="2">The sequence shown here is derived from an EMBL/GenBank/DDBJ whole genome shotgun (WGS) entry which is preliminary data.</text>
</comment>
<gene>
    <name evidence="2" type="ORF">HLB35_01390</name>
</gene>
<dbReference type="InterPro" id="IPR010344">
    <property type="entry name" value="YbjH"/>
</dbReference>
<feature type="signal peptide" evidence="1">
    <location>
        <begin position="1"/>
        <end position="20"/>
    </location>
</feature>
<name>A0A7Y3TV88_9GAMM</name>
<dbReference type="AlphaFoldDB" id="A0A7Y3TV88"/>